<dbReference type="InterPro" id="IPR017853">
    <property type="entry name" value="GH"/>
</dbReference>
<dbReference type="InterPro" id="IPR006047">
    <property type="entry name" value="GH13_cat_dom"/>
</dbReference>
<dbReference type="RefSeq" id="WP_085855020.1">
    <property type="nucleotide sequence ID" value="NZ_FOPF01000010.1"/>
</dbReference>
<dbReference type="PANTHER" id="PTHR10357">
    <property type="entry name" value="ALPHA-AMYLASE FAMILY MEMBER"/>
    <property type="match status" value="1"/>
</dbReference>
<sequence length="738" mass="81852">MNDVASYRVQLRDGMDFAGLERRLDQIAALGVSHLYLSPILTAASGSTHGYDVTDPTEIDASLGGLDGFEKLAAAARGKGLKIVLDIVPNHMAFGLDTPWFRDVLRKGMRSPHAPKFDIDWSTGYLALPWLERPLAELAETGEVEIGEGVLKVAGLEVPLSPGSDGEGRIEDIEALHARQHWRLIPWPLERDSITHRRFFSVTSLIGVRVEDPEVFEETHALLFDLVDRDLVQGLRVDHVDGLVDPEGYLTQLANRVPNIDIWVEKILVMGETLPDWQVAGTTGYEAAAVIARILTNPSGLDEIDALWRRESGTEGGFHPMVEQAKREVLVDELAAELRQLRTLAQAIAETEGEPIGPETLREAITELLVAFPRYRSYVRSAASQSDRTIWRACADRAAENVRHRDTIDWLVDRMLASDSDEACAFTVRMEQVTGALLAKAHEDTAGFRFNRYLTANEVGADPDRPTTTADEVNEALAERLKHWPRALTLGSSHDTKRSADARARIAALSHAPEALAALWEDAGRLPASDVLDANRRFYAFQIALAIAGEPDAGDRAAAHMVKALREGKEVSYWTAPNEEREANMQAWVRALLAHWDAHQPSELKRVQRIGEHLSLVEIGLRCLWPGMPDIYQGEERLLLQLTDPDNRRLPEWDALAAASGQKSDLLRAVLSIRRAHPDLFREGTAEWEAPEKARHLVRRGTGGEVRLTITTDALPAEGLQWSSQSAELGQTLGLYLH</sequence>
<dbReference type="Gene3D" id="3.30.1590.10">
    <property type="entry name" value="Maltooligosyl trehalose synthase, domain 2"/>
    <property type="match status" value="1"/>
</dbReference>
<dbReference type="Gene3D" id="1.10.150.200">
    <property type="entry name" value="Maltooligosyl trehalose synthase, domain 3"/>
    <property type="match status" value="1"/>
</dbReference>
<proteinExistence type="predicted"/>
<dbReference type="InterPro" id="IPR013797">
    <property type="entry name" value="Maltooligo_trehalose_synth_4"/>
</dbReference>
<dbReference type="EMBL" id="FWFV01000009">
    <property type="protein sequence ID" value="SLN60950.1"/>
    <property type="molecule type" value="Genomic_DNA"/>
</dbReference>
<accession>A0A1Y5TD06</accession>
<feature type="domain" description="Glycosyl hydrolase family 13 catalytic" evidence="1">
    <location>
        <begin position="3"/>
        <end position="677"/>
    </location>
</feature>
<dbReference type="GO" id="GO:0005992">
    <property type="term" value="P:trehalose biosynthetic process"/>
    <property type="evidence" value="ECO:0007669"/>
    <property type="project" value="TreeGrafter"/>
</dbReference>
<dbReference type="AlphaFoldDB" id="A0A1Y5TD06"/>
<name>A0A1Y5TD06_9RHOB</name>
<organism evidence="2 3">
    <name type="scientific">Palleronia marisminoris</name>
    <dbReference type="NCBI Taxonomy" id="315423"/>
    <lineage>
        <taxon>Bacteria</taxon>
        <taxon>Pseudomonadati</taxon>
        <taxon>Pseudomonadota</taxon>
        <taxon>Alphaproteobacteria</taxon>
        <taxon>Rhodobacterales</taxon>
        <taxon>Roseobacteraceae</taxon>
        <taxon>Palleronia</taxon>
    </lineage>
</organism>
<evidence type="ECO:0000313" key="2">
    <source>
        <dbReference type="EMBL" id="SLN60950.1"/>
    </source>
</evidence>
<dbReference type="OrthoDB" id="9761577at2"/>
<gene>
    <name evidence="2" type="primary">treY</name>
    <name evidence="2" type="ORF">PAM7066_03028</name>
</gene>
<dbReference type="Pfam" id="PF00128">
    <property type="entry name" value="Alpha-amylase"/>
    <property type="match status" value="1"/>
</dbReference>
<dbReference type="EC" id="5.4.99.15" evidence="2"/>
<dbReference type="STRING" id="315423.SAMN04488020_11050"/>
<dbReference type="SMART" id="SM00642">
    <property type="entry name" value="Aamy"/>
    <property type="match status" value="1"/>
</dbReference>
<reference evidence="2 3" key="1">
    <citation type="submission" date="2017-03" db="EMBL/GenBank/DDBJ databases">
        <authorList>
            <person name="Afonso C.L."/>
            <person name="Miller P.J."/>
            <person name="Scott M.A."/>
            <person name="Spackman E."/>
            <person name="Goraichik I."/>
            <person name="Dimitrov K.M."/>
            <person name="Suarez D.L."/>
            <person name="Swayne D.E."/>
        </authorList>
    </citation>
    <scope>NUCLEOTIDE SEQUENCE [LARGE SCALE GENOMIC DNA]</scope>
    <source>
        <strain evidence="2 3">CECT 7066</strain>
    </source>
</reference>
<dbReference type="PANTHER" id="PTHR10357:SF216">
    <property type="entry name" value="MALTOOLIGOSYL TREHALOSE SYNTHASE-RELATED"/>
    <property type="match status" value="1"/>
</dbReference>
<dbReference type="GO" id="GO:0030980">
    <property type="term" value="P:alpha-glucan catabolic process"/>
    <property type="evidence" value="ECO:0007669"/>
    <property type="project" value="TreeGrafter"/>
</dbReference>
<dbReference type="Gene3D" id="1.10.10.470">
    <property type="entry name" value="Maltooligosyl trehalose synthase, domain 4"/>
    <property type="match status" value="1"/>
</dbReference>
<dbReference type="GO" id="GO:0047470">
    <property type="term" value="F:(1,4)-alpha-D-glucan 1-alpha-D-glucosylmutase activity"/>
    <property type="evidence" value="ECO:0007669"/>
    <property type="project" value="UniProtKB-EC"/>
</dbReference>
<keyword evidence="3" id="KW-1185">Reference proteome</keyword>
<dbReference type="Proteomes" id="UP000193870">
    <property type="component" value="Unassembled WGS sequence"/>
</dbReference>
<dbReference type="SUPFAM" id="SSF51445">
    <property type="entry name" value="(Trans)glycosidases"/>
    <property type="match status" value="1"/>
</dbReference>
<dbReference type="InterPro" id="IPR012767">
    <property type="entry name" value="Trehalose_TreY"/>
</dbReference>
<evidence type="ECO:0000313" key="3">
    <source>
        <dbReference type="Proteomes" id="UP000193870"/>
    </source>
</evidence>
<dbReference type="NCBIfam" id="TIGR02401">
    <property type="entry name" value="trehalose_TreY"/>
    <property type="match status" value="1"/>
</dbReference>
<protein>
    <submittedName>
        <fullName evidence="2">Maltooligosyl trehalose synthase</fullName>
        <ecNumber evidence="2">5.4.99.15</ecNumber>
    </submittedName>
</protein>
<dbReference type="Gene3D" id="3.20.20.80">
    <property type="entry name" value="Glycosidases"/>
    <property type="match status" value="1"/>
</dbReference>
<evidence type="ECO:0000259" key="1">
    <source>
        <dbReference type="SMART" id="SM00642"/>
    </source>
</evidence>
<keyword evidence="2" id="KW-0413">Isomerase</keyword>